<organism evidence="6">
    <name type="scientific">Sesamum radiatum</name>
    <name type="common">Black benniseed</name>
    <dbReference type="NCBI Taxonomy" id="300843"/>
    <lineage>
        <taxon>Eukaryota</taxon>
        <taxon>Viridiplantae</taxon>
        <taxon>Streptophyta</taxon>
        <taxon>Embryophyta</taxon>
        <taxon>Tracheophyta</taxon>
        <taxon>Spermatophyta</taxon>
        <taxon>Magnoliopsida</taxon>
        <taxon>eudicotyledons</taxon>
        <taxon>Gunneridae</taxon>
        <taxon>Pentapetalae</taxon>
        <taxon>asterids</taxon>
        <taxon>lamiids</taxon>
        <taxon>Lamiales</taxon>
        <taxon>Pedaliaceae</taxon>
        <taxon>Sesamum</taxon>
    </lineage>
</organism>
<reference evidence="6" key="2">
    <citation type="journal article" date="2024" name="Plant">
        <title>Genomic evolution and insights into agronomic trait innovations of Sesamum species.</title>
        <authorList>
            <person name="Miao H."/>
            <person name="Wang L."/>
            <person name="Qu L."/>
            <person name="Liu H."/>
            <person name="Sun Y."/>
            <person name="Le M."/>
            <person name="Wang Q."/>
            <person name="Wei S."/>
            <person name="Zheng Y."/>
            <person name="Lin W."/>
            <person name="Duan Y."/>
            <person name="Cao H."/>
            <person name="Xiong S."/>
            <person name="Wang X."/>
            <person name="Wei L."/>
            <person name="Li C."/>
            <person name="Ma Q."/>
            <person name="Ju M."/>
            <person name="Zhao R."/>
            <person name="Li G."/>
            <person name="Mu C."/>
            <person name="Tian Q."/>
            <person name="Mei H."/>
            <person name="Zhang T."/>
            <person name="Gao T."/>
            <person name="Zhang H."/>
        </authorList>
    </citation>
    <scope>NUCLEOTIDE SEQUENCE</scope>
    <source>
        <strain evidence="6">G02</strain>
    </source>
</reference>
<name>A0AAW2S682_SESRA</name>
<proteinExistence type="predicted"/>
<dbReference type="AlphaFoldDB" id="A0AAW2S682"/>
<evidence type="ECO:0000256" key="4">
    <source>
        <dbReference type="ARBA" id="ARBA00023136"/>
    </source>
</evidence>
<dbReference type="GO" id="GO:0016020">
    <property type="term" value="C:membrane"/>
    <property type="evidence" value="ECO:0007669"/>
    <property type="project" value="InterPro"/>
</dbReference>
<dbReference type="SUPFAM" id="SSF103481">
    <property type="entry name" value="Multidrug resistance efflux transporter EmrE"/>
    <property type="match status" value="1"/>
</dbReference>
<evidence type="ECO:0000313" key="6">
    <source>
        <dbReference type="EMBL" id="KAL0388025.1"/>
    </source>
</evidence>
<feature type="transmembrane region" description="Helical" evidence="5">
    <location>
        <begin position="22"/>
        <end position="43"/>
    </location>
</feature>
<dbReference type="GO" id="GO:0022857">
    <property type="term" value="F:transmembrane transporter activity"/>
    <property type="evidence" value="ECO:0007669"/>
    <property type="project" value="InterPro"/>
</dbReference>
<gene>
    <name evidence="6" type="ORF">Sradi_2684300</name>
</gene>
<accession>A0AAW2S682</accession>
<dbReference type="PANTHER" id="PTHR31218">
    <property type="entry name" value="WAT1-RELATED PROTEIN"/>
    <property type="match status" value="1"/>
</dbReference>
<dbReference type="InterPro" id="IPR030184">
    <property type="entry name" value="WAT1-related"/>
</dbReference>
<dbReference type="InterPro" id="IPR037185">
    <property type="entry name" value="EmrE-like"/>
</dbReference>
<reference evidence="6" key="1">
    <citation type="submission" date="2020-06" db="EMBL/GenBank/DDBJ databases">
        <authorList>
            <person name="Li T."/>
            <person name="Hu X."/>
            <person name="Zhang T."/>
            <person name="Song X."/>
            <person name="Zhang H."/>
            <person name="Dai N."/>
            <person name="Sheng W."/>
            <person name="Hou X."/>
            <person name="Wei L."/>
        </authorList>
    </citation>
    <scope>NUCLEOTIDE SEQUENCE</scope>
    <source>
        <strain evidence="6">G02</strain>
        <tissue evidence="6">Leaf</tissue>
    </source>
</reference>
<sequence length="83" mass="9227">MFQPLCTVIVTLFACIFQHEELYMGSFIGSLAVITGLYIVLWGKAKDHEDVNRETGHDTTFYAEVSANESCTIDLSEPLLPGQ</sequence>
<comment type="subcellular location">
    <subcellularLocation>
        <location evidence="1">Membrane</location>
        <topology evidence="1">Multi-pass membrane protein</topology>
    </subcellularLocation>
</comment>
<keyword evidence="2 5" id="KW-0812">Transmembrane</keyword>
<dbReference type="EMBL" id="JACGWJ010000011">
    <property type="protein sequence ID" value="KAL0388025.1"/>
    <property type="molecule type" value="Genomic_DNA"/>
</dbReference>
<protein>
    <submittedName>
        <fullName evidence="6">WAT1-related protein</fullName>
    </submittedName>
</protein>
<keyword evidence="3 5" id="KW-1133">Transmembrane helix</keyword>
<evidence type="ECO:0000256" key="2">
    <source>
        <dbReference type="ARBA" id="ARBA00022692"/>
    </source>
</evidence>
<evidence type="ECO:0000256" key="5">
    <source>
        <dbReference type="SAM" id="Phobius"/>
    </source>
</evidence>
<evidence type="ECO:0000256" key="1">
    <source>
        <dbReference type="ARBA" id="ARBA00004141"/>
    </source>
</evidence>
<evidence type="ECO:0000256" key="3">
    <source>
        <dbReference type="ARBA" id="ARBA00022989"/>
    </source>
</evidence>
<keyword evidence="4 5" id="KW-0472">Membrane</keyword>
<comment type="caution">
    <text evidence="6">The sequence shown here is derived from an EMBL/GenBank/DDBJ whole genome shotgun (WGS) entry which is preliminary data.</text>
</comment>